<name>A0ABN8MDZ7_9CNID</name>
<sequence>MAFTVISGGANGVDLEAEKLARHYGLPVHVLIPPCHPRKASILPLTHQQLAEAIPLTTQVANRLNKQLTNPISLQYIHRNYHVVKQAEMVLAFTYFQPERKVCLGGTGWAVEMSKVLNKVLYVYDVERNIWFWYNPHQDLFYACDEMSDEQYALPTLVKKTAIVGVRNIYDYPEALLELQETFKRSLNLPKQECKNVKELCNPFKLLSIL</sequence>
<organism evidence="1 2">
    <name type="scientific">Porites evermanni</name>
    <dbReference type="NCBI Taxonomy" id="104178"/>
    <lineage>
        <taxon>Eukaryota</taxon>
        <taxon>Metazoa</taxon>
        <taxon>Cnidaria</taxon>
        <taxon>Anthozoa</taxon>
        <taxon>Hexacorallia</taxon>
        <taxon>Scleractinia</taxon>
        <taxon>Fungiina</taxon>
        <taxon>Poritidae</taxon>
        <taxon>Porites</taxon>
    </lineage>
</organism>
<proteinExistence type="predicted"/>
<evidence type="ECO:0000313" key="1">
    <source>
        <dbReference type="EMBL" id="CAH3026785.1"/>
    </source>
</evidence>
<dbReference type="EMBL" id="CALNXI010000422">
    <property type="protein sequence ID" value="CAH3026785.1"/>
    <property type="molecule type" value="Genomic_DNA"/>
</dbReference>
<gene>
    <name evidence="1" type="ORF">PEVE_00029959</name>
</gene>
<evidence type="ECO:0000313" key="2">
    <source>
        <dbReference type="Proteomes" id="UP001159427"/>
    </source>
</evidence>
<reference evidence="1 2" key="1">
    <citation type="submission" date="2022-05" db="EMBL/GenBank/DDBJ databases">
        <authorList>
            <consortium name="Genoscope - CEA"/>
            <person name="William W."/>
        </authorList>
    </citation>
    <scope>NUCLEOTIDE SEQUENCE [LARGE SCALE GENOMIC DNA]</scope>
</reference>
<dbReference type="Gene3D" id="3.40.50.450">
    <property type="match status" value="1"/>
</dbReference>
<dbReference type="Proteomes" id="UP001159427">
    <property type="component" value="Unassembled WGS sequence"/>
</dbReference>
<keyword evidence="2" id="KW-1185">Reference proteome</keyword>
<protein>
    <submittedName>
        <fullName evidence="1">Uncharacterized protein</fullName>
    </submittedName>
</protein>
<comment type="caution">
    <text evidence="1">The sequence shown here is derived from an EMBL/GenBank/DDBJ whole genome shotgun (WGS) entry which is preliminary data.</text>
</comment>
<accession>A0ABN8MDZ7</accession>